<sequence length="676" mass="74851">MAPKEWDLNARTKALYMPALDRSKLEAQGPGKRNITILNWAKCIRADGKSLFAIARVPFSRGSTGPGRRKAANKKWAFQSQAVKDYFIACSAQIIGGNLHALREVLDLYGEVAWIGDGVQLPLPEEAMRNYQRQSKMASAFTPVRDAQVSKLTTLKAAVKLPGVTPPGGKEATIKTQSLPSAVPLVKAPLTNPMTPSPITQQTRYNLRSAGRALPSSSATPNSTTQQARYNLRSAAKQIDSPQASLLLDSPCKFGPPQATLVVRDTVHPRGNEHNGTYTRTPLAPLLQPRAARMAALLKHSSRPVAQQVPDRCSKAMEVVDCAGLPPSRPAQDLLTGSPAKGRSLQPQPLRPAKGRQCDDFDKSISLAQRFEYFGMQPFNAEKLRSLQPAERDGYLLTWYKITSKVLAGLVFLPAYASFPRELKELETADEWRERLWREMTSLERDHFAQAMVERKQENKGAASRLFQVIASELGQYIAFTAFYTGAAFPPAKIRYPRYESLNLETIIRDPSTDNLKTFNDCFDGEDQDLFNFHLFPMVCEGIDTVASDPVVSYLVDSLWQGLQWDESATWKEGSWWLKKKLKRNEPFALVGLLQCTPLGCSTSYHEIAQDLLIRWAKGEAKLGNEAPHEDTELPSITRSEQPSSSSLPSFSSTPEPASPAAEETANFMGQVSILD</sequence>
<protein>
    <submittedName>
        <fullName evidence="2">Uncharacterized protein</fullName>
    </submittedName>
</protein>
<evidence type="ECO:0000256" key="1">
    <source>
        <dbReference type="SAM" id="MobiDB-lite"/>
    </source>
</evidence>
<feature type="region of interest" description="Disordered" evidence="1">
    <location>
        <begin position="625"/>
        <end position="676"/>
    </location>
</feature>
<reference evidence="3" key="1">
    <citation type="journal article" date="2017" name="bioRxiv">
        <title>Conservation of a gene cluster reveals novel cercosporin biosynthetic mechanisms and extends production to the genus Colletotrichum.</title>
        <authorList>
            <person name="de Jonge R."/>
            <person name="Ebert M.K."/>
            <person name="Huitt-Roehl C.R."/>
            <person name="Pal P."/>
            <person name="Suttle J.C."/>
            <person name="Spanner R.E."/>
            <person name="Neubauer J.D."/>
            <person name="Jurick W.M.II."/>
            <person name="Stott K.A."/>
            <person name="Secor G.A."/>
            <person name="Thomma B.P.H.J."/>
            <person name="Van de Peer Y."/>
            <person name="Townsend C.A."/>
            <person name="Bolton M.D."/>
        </authorList>
    </citation>
    <scope>NUCLEOTIDE SEQUENCE [LARGE SCALE GENOMIC DNA]</scope>
    <source>
        <strain evidence="3">CBS538.71</strain>
    </source>
</reference>
<name>A0A2S6BWD3_9PEZI</name>
<feature type="region of interest" description="Disordered" evidence="1">
    <location>
        <begin position="328"/>
        <end position="357"/>
    </location>
</feature>
<keyword evidence="3" id="KW-1185">Reference proteome</keyword>
<dbReference type="OrthoDB" id="3645903at2759"/>
<dbReference type="AlphaFoldDB" id="A0A2S6BWD3"/>
<dbReference type="Proteomes" id="UP000237631">
    <property type="component" value="Unassembled WGS sequence"/>
</dbReference>
<comment type="caution">
    <text evidence="2">The sequence shown here is derived from an EMBL/GenBank/DDBJ whole genome shotgun (WGS) entry which is preliminary data.</text>
</comment>
<proteinExistence type="predicted"/>
<organism evidence="2 3">
    <name type="scientific">Cercospora berteroae</name>
    <dbReference type="NCBI Taxonomy" id="357750"/>
    <lineage>
        <taxon>Eukaryota</taxon>
        <taxon>Fungi</taxon>
        <taxon>Dikarya</taxon>
        <taxon>Ascomycota</taxon>
        <taxon>Pezizomycotina</taxon>
        <taxon>Dothideomycetes</taxon>
        <taxon>Dothideomycetidae</taxon>
        <taxon>Mycosphaerellales</taxon>
        <taxon>Mycosphaerellaceae</taxon>
        <taxon>Cercospora</taxon>
    </lineage>
</organism>
<dbReference type="EMBL" id="PNEN01001740">
    <property type="protein sequence ID" value="PPJ51776.1"/>
    <property type="molecule type" value="Genomic_DNA"/>
</dbReference>
<evidence type="ECO:0000313" key="2">
    <source>
        <dbReference type="EMBL" id="PPJ51776.1"/>
    </source>
</evidence>
<accession>A0A2S6BWD3</accession>
<gene>
    <name evidence="2" type="ORF">CBER1_09669</name>
</gene>
<evidence type="ECO:0000313" key="3">
    <source>
        <dbReference type="Proteomes" id="UP000237631"/>
    </source>
</evidence>
<feature type="compositionally biased region" description="Low complexity" evidence="1">
    <location>
        <begin position="640"/>
        <end position="666"/>
    </location>
</feature>